<dbReference type="Pfam" id="PF04365">
    <property type="entry name" value="BrnT_toxin"/>
    <property type="match status" value="1"/>
</dbReference>
<protein>
    <recommendedName>
        <fullName evidence="3">BrnT family toxin</fullName>
    </recommendedName>
</protein>
<reference evidence="1 2" key="1">
    <citation type="submission" date="2013-02" db="EMBL/GenBank/DDBJ databases">
        <authorList>
            <person name="Genoscope - CEA"/>
        </authorList>
    </citation>
    <scope>NUCLEOTIDE SEQUENCE [LARGE SCALE GENOMIC DNA]</scope>
    <source>
        <strain evidence="1 2">STM 2683</strain>
    </source>
</reference>
<dbReference type="InterPro" id="IPR038573">
    <property type="entry name" value="BrnT_sf"/>
</dbReference>
<organism evidence="1 2">
    <name type="scientific">Mesorhizobium metallidurans STM 2683</name>
    <dbReference type="NCBI Taxonomy" id="1297569"/>
    <lineage>
        <taxon>Bacteria</taxon>
        <taxon>Pseudomonadati</taxon>
        <taxon>Pseudomonadota</taxon>
        <taxon>Alphaproteobacteria</taxon>
        <taxon>Hyphomicrobiales</taxon>
        <taxon>Phyllobacteriaceae</taxon>
        <taxon>Mesorhizobium</taxon>
    </lineage>
</organism>
<gene>
    <name evidence="1" type="ORF">MESS2_760132</name>
</gene>
<dbReference type="eggNOG" id="COG2929">
    <property type="taxonomic scope" value="Bacteria"/>
</dbReference>
<evidence type="ECO:0000313" key="2">
    <source>
        <dbReference type="Proteomes" id="UP000012062"/>
    </source>
</evidence>
<dbReference type="Gene3D" id="3.10.450.530">
    <property type="entry name" value="Ribonuclease toxin, BrnT, of type II toxin-antitoxin system"/>
    <property type="match status" value="1"/>
</dbReference>
<proteinExistence type="predicted"/>
<accession>M5EX96</accession>
<name>M5EX96_9HYPH</name>
<evidence type="ECO:0008006" key="3">
    <source>
        <dbReference type="Google" id="ProtNLM"/>
    </source>
</evidence>
<dbReference type="AlphaFoldDB" id="M5EX96"/>
<sequence>MIVWDEPKRITTLEKHGLDFASLDETFFLNARIIPAKANRYFAIGRLADNSVVVVFAYLGTEGLSVITMRRANAKERRLVE</sequence>
<dbReference type="EMBL" id="CAUM01000146">
    <property type="protein sequence ID" value="CCV08610.1"/>
    <property type="molecule type" value="Genomic_DNA"/>
</dbReference>
<dbReference type="STRING" id="1297569.MESS2_760132"/>
<dbReference type="Proteomes" id="UP000012062">
    <property type="component" value="Unassembled WGS sequence"/>
</dbReference>
<dbReference type="InterPro" id="IPR007460">
    <property type="entry name" value="BrnT_toxin"/>
</dbReference>
<comment type="caution">
    <text evidence="1">The sequence shown here is derived from an EMBL/GenBank/DDBJ whole genome shotgun (WGS) entry which is preliminary data.</text>
</comment>
<evidence type="ECO:0000313" key="1">
    <source>
        <dbReference type="EMBL" id="CCV08610.1"/>
    </source>
</evidence>
<keyword evidence="2" id="KW-1185">Reference proteome</keyword>